<proteinExistence type="predicted"/>
<evidence type="ECO:0000313" key="6">
    <source>
        <dbReference type="Proteomes" id="UP000321635"/>
    </source>
</evidence>
<evidence type="ECO:0000256" key="1">
    <source>
        <dbReference type="ARBA" id="ARBA00001709"/>
    </source>
</evidence>
<dbReference type="EC" id="3.1.2.4" evidence="2"/>
<dbReference type="InterPro" id="IPR045004">
    <property type="entry name" value="ECH_dom"/>
</dbReference>
<reference evidence="5 6" key="1">
    <citation type="submission" date="2019-07" db="EMBL/GenBank/DDBJ databases">
        <title>Whole genome shotgun sequence of Acetobacter nitrogenifigens NBRC 105050.</title>
        <authorList>
            <person name="Hosoyama A."/>
            <person name="Uohara A."/>
            <person name="Ohji S."/>
            <person name="Ichikawa N."/>
        </authorList>
    </citation>
    <scope>NUCLEOTIDE SEQUENCE [LARGE SCALE GENOMIC DNA]</scope>
    <source>
        <strain evidence="5 6">NBRC 105050</strain>
    </source>
</reference>
<feature type="domain" description="Enoyl-CoA hydratase/isomerase" evidence="4">
    <location>
        <begin position="16"/>
        <end position="348"/>
    </location>
</feature>
<name>A0A511X682_9PROT</name>
<dbReference type="Proteomes" id="UP000321635">
    <property type="component" value="Unassembled WGS sequence"/>
</dbReference>
<dbReference type="EMBL" id="BJYF01000001">
    <property type="protein sequence ID" value="GEN58452.1"/>
    <property type="molecule type" value="Genomic_DNA"/>
</dbReference>
<dbReference type="GO" id="GO:0003860">
    <property type="term" value="F:3-hydroxyisobutyryl-CoA hydrolase activity"/>
    <property type="evidence" value="ECO:0007669"/>
    <property type="project" value="UniProtKB-EC"/>
</dbReference>
<dbReference type="CDD" id="cd06558">
    <property type="entry name" value="crotonase-like"/>
    <property type="match status" value="1"/>
</dbReference>
<evidence type="ECO:0000313" key="5">
    <source>
        <dbReference type="EMBL" id="GEN58452.1"/>
    </source>
</evidence>
<dbReference type="Pfam" id="PF16113">
    <property type="entry name" value="ECH_2"/>
    <property type="match status" value="1"/>
</dbReference>
<evidence type="ECO:0000256" key="3">
    <source>
        <dbReference type="ARBA" id="ARBA00022801"/>
    </source>
</evidence>
<dbReference type="AlphaFoldDB" id="A0A511X682"/>
<accession>A0A511X682</accession>
<evidence type="ECO:0000256" key="2">
    <source>
        <dbReference type="ARBA" id="ARBA00011915"/>
    </source>
</evidence>
<evidence type="ECO:0000259" key="4">
    <source>
        <dbReference type="Pfam" id="PF16113"/>
    </source>
</evidence>
<dbReference type="InterPro" id="IPR032259">
    <property type="entry name" value="HIBYL-CoA-H"/>
</dbReference>
<dbReference type="RefSeq" id="WP_026396595.1">
    <property type="nucleotide sequence ID" value="NZ_AUBI01000001.1"/>
</dbReference>
<dbReference type="PANTHER" id="PTHR43176:SF3">
    <property type="entry name" value="3-HYDROXYISOBUTYRYL-COA HYDROLASE, MITOCHONDRIAL"/>
    <property type="match status" value="1"/>
</dbReference>
<dbReference type="SUPFAM" id="SSF52096">
    <property type="entry name" value="ClpP/crotonase"/>
    <property type="match status" value="1"/>
</dbReference>
<dbReference type="OrthoDB" id="9790967at2"/>
<gene>
    <name evidence="5" type="ORF">ANI02nite_03360</name>
</gene>
<organism evidence="5 6">
    <name type="scientific">Acetobacter nitrogenifigens DSM 23921 = NBRC 105050</name>
    <dbReference type="NCBI Taxonomy" id="1120919"/>
    <lineage>
        <taxon>Bacteria</taxon>
        <taxon>Pseudomonadati</taxon>
        <taxon>Pseudomonadota</taxon>
        <taxon>Alphaproteobacteria</taxon>
        <taxon>Acetobacterales</taxon>
        <taxon>Acetobacteraceae</taxon>
        <taxon>Acetobacter</taxon>
    </lineage>
</organism>
<dbReference type="Gene3D" id="3.90.226.10">
    <property type="entry name" value="2-enoyl-CoA Hydratase, Chain A, domain 1"/>
    <property type="match status" value="1"/>
</dbReference>
<keyword evidence="3 5" id="KW-0378">Hydrolase</keyword>
<dbReference type="InterPro" id="IPR029045">
    <property type="entry name" value="ClpP/crotonase-like_dom_sf"/>
</dbReference>
<dbReference type="GO" id="GO:0006574">
    <property type="term" value="P:L-valine catabolic process"/>
    <property type="evidence" value="ECO:0007669"/>
    <property type="project" value="TreeGrafter"/>
</dbReference>
<comment type="caution">
    <text evidence="5">The sequence shown here is derived from an EMBL/GenBank/DDBJ whole genome shotgun (WGS) entry which is preliminary data.</text>
</comment>
<sequence length="354" mass="37777">MNHSPYPILVDRRGHVGRITLDRPKNLNAVDPTMARAILATLDTWRDDPGVQIVLIDSSSPRAFCAGGDIKNIRAIIESEGPRKALAEMSVPYVTMLAIASYPKPVATVMDGITMGGGVGLGAHARHRIVTERSVLAMPETAIGLTPDAGGSWLLARAPGMHGLRLALTGGRISGAQAVALGFADHAIASDALADLFDTLSTEAPQSVDNLLSSFASAPAAPSLSNVINETYDFRNVSPFEGLPLLMARLETLAKNEDAHDWAAADLGILRGACPFSLHVTWLAWNALQGGVTREEAFAQETRLVGHLLNRPDFMEGVRARLIDKDNAPVWSPRSIGDVTRQAVLSCFNPDDAP</sequence>
<keyword evidence="6" id="KW-1185">Reference proteome</keyword>
<protein>
    <recommendedName>
        <fullName evidence="2">3-hydroxyisobutyryl-CoA hydrolase</fullName>
        <ecNumber evidence="2">3.1.2.4</ecNumber>
    </recommendedName>
</protein>
<comment type="catalytic activity">
    <reaction evidence="1">
        <text>3-hydroxy-2-methylpropanoyl-CoA + H2O = 3-hydroxy-2-methylpropanoate + CoA + H(+)</text>
        <dbReference type="Rhea" id="RHEA:20888"/>
        <dbReference type="ChEBI" id="CHEBI:11805"/>
        <dbReference type="ChEBI" id="CHEBI:15377"/>
        <dbReference type="ChEBI" id="CHEBI:15378"/>
        <dbReference type="ChEBI" id="CHEBI:57287"/>
        <dbReference type="ChEBI" id="CHEBI:57340"/>
        <dbReference type="EC" id="3.1.2.4"/>
    </reaction>
</comment>
<dbReference type="PANTHER" id="PTHR43176">
    <property type="entry name" value="3-HYDROXYISOBUTYRYL-COA HYDROLASE-RELATED"/>
    <property type="match status" value="1"/>
</dbReference>
<dbReference type="NCBIfam" id="NF004127">
    <property type="entry name" value="PRK05617.1"/>
    <property type="match status" value="1"/>
</dbReference>
<dbReference type="STRING" id="1120919.GCA_000429165_00339"/>